<dbReference type="GO" id="GO:0005886">
    <property type="term" value="C:plasma membrane"/>
    <property type="evidence" value="ECO:0007669"/>
    <property type="project" value="TreeGrafter"/>
</dbReference>
<dbReference type="FunCoup" id="A0A1Y5U1H6">
    <property type="interactions" value="53"/>
</dbReference>
<keyword evidence="1" id="KW-1133">Transmembrane helix</keyword>
<evidence type="ECO:0000313" key="2">
    <source>
        <dbReference type="EMBL" id="SLN76253.1"/>
    </source>
</evidence>
<sequence>MHPAYSVIFFTVASGAGLGLQVLLAALLLAGHVSPVSPVILTGLGLAFVLISGGLLSSTFHLGHPERAWRALSQWRSSWLSREGVLAIVAVGSLALLIGSAFIAPLEALRPLGIWGSLLLPLPTIAATAMIYASLKPIPAWRNGWVVPSYLVLALMSGALWLGAITAPFSGILPGQVVFALVSLVAGAVVKLGYWRRVDRPEAAMRATGLGPAGTVRPFDPPHTQPNYLQREMGYRIARKHAGKLRRVAFVAAFVVPLALTLLSIVLPHWPAAGAAMLAAAIATFGLIVERWLFFAEARHVVMQYYEGE</sequence>
<protein>
    <submittedName>
        <fullName evidence="2">DMSO reductase anchor subunit (DmsC)</fullName>
    </submittedName>
</protein>
<feature type="transmembrane region" description="Helical" evidence="1">
    <location>
        <begin position="84"/>
        <end position="106"/>
    </location>
</feature>
<reference evidence="2 3" key="1">
    <citation type="submission" date="2017-03" db="EMBL/GenBank/DDBJ databases">
        <authorList>
            <person name="Afonso C.L."/>
            <person name="Miller P.J."/>
            <person name="Scott M.A."/>
            <person name="Spackman E."/>
            <person name="Goraichik I."/>
            <person name="Dimitrov K.M."/>
            <person name="Suarez D.L."/>
            <person name="Swayne D.E."/>
        </authorList>
    </citation>
    <scope>NUCLEOTIDE SEQUENCE [LARGE SCALE GENOMIC DNA]</scope>
    <source>
        <strain evidence="2 3">CECT 7691</strain>
    </source>
</reference>
<dbReference type="GO" id="GO:0019645">
    <property type="term" value="P:anaerobic electron transport chain"/>
    <property type="evidence" value="ECO:0007669"/>
    <property type="project" value="InterPro"/>
</dbReference>
<feature type="transmembrane region" description="Helical" evidence="1">
    <location>
        <begin position="177"/>
        <end position="195"/>
    </location>
</feature>
<dbReference type="InParanoid" id="A0A1Y5U1H6"/>
<proteinExistence type="predicted"/>
<dbReference type="EMBL" id="FWFR01000004">
    <property type="protein sequence ID" value="SLN76253.1"/>
    <property type="molecule type" value="Genomic_DNA"/>
</dbReference>
<dbReference type="PANTHER" id="PTHR38095">
    <property type="entry name" value="ANAEROBIC DIMETHYL SULFOXIDE REDUCTASE CHAIN YNFH"/>
    <property type="match status" value="1"/>
</dbReference>
<dbReference type="GO" id="GO:0009390">
    <property type="term" value="C:dimethyl sulfoxide reductase complex"/>
    <property type="evidence" value="ECO:0007669"/>
    <property type="project" value="TreeGrafter"/>
</dbReference>
<keyword evidence="1" id="KW-0812">Transmembrane</keyword>
<organism evidence="2 3">
    <name type="scientific">Oceanibacterium hippocampi</name>
    <dbReference type="NCBI Taxonomy" id="745714"/>
    <lineage>
        <taxon>Bacteria</taxon>
        <taxon>Pseudomonadati</taxon>
        <taxon>Pseudomonadota</taxon>
        <taxon>Alphaproteobacteria</taxon>
        <taxon>Sneathiellales</taxon>
        <taxon>Sneathiellaceae</taxon>
        <taxon>Oceanibacterium</taxon>
    </lineage>
</organism>
<feature type="transmembrane region" description="Helical" evidence="1">
    <location>
        <begin position="7"/>
        <end position="33"/>
    </location>
</feature>
<dbReference type="Proteomes" id="UP000193200">
    <property type="component" value="Unassembled WGS sequence"/>
</dbReference>
<evidence type="ECO:0000313" key="3">
    <source>
        <dbReference type="Proteomes" id="UP000193200"/>
    </source>
</evidence>
<feature type="transmembrane region" description="Helical" evidence="1">
    <location>
        <begin position="145"/>
        <end position="165"/>
    </location>
</feature>
<dbReference type="GO" id="GO:0009389">
    <property type="term" value="F:dimethyl sulfoxide reductase activity"/>
    <property type="evidence" value="ECO:0007669"/>
    <property type="project" value="TreeGrafter"/>
</dbReference>
<keyword evidence="3" id="KW-1185">Reference proteome</keyword>
<dbReference type="PANTHER" id="PTHR38095:SF1">
    <property type="entry name" value="ANAEROBIC DIMETHYL SULFOXIDE REDUCTASE CHAIN YNFH"/>
    <property type="match status" value="1"/>
</dbReference>
<feature type="transmembrane region" description="Helical" evidence="1">
    <location>
        <begin position="273"/>
        <end position="294"/>
    </location>
</feature>
<feature type="transmembrane region" description="Helical" evidence="1">
    <location>
        <begin position="112"/>
        <end position="133"/>
    </location>
</feature>
<name>A0A1Y5U1H6_9PROT</name>
<accession>A0A1Y5U1H6</accession>
<feature type="transmembrane region" description="Helical" evidence="1">
    <location>
        <begin position="248"/>
        <end position="267"/>
    </location>
</feature>
<dbReference type="InterPro" id="IPR007059">
    <property type="entry name" value="DmsC"/>
</dbReference>
<dbReference type="RefSeq" id="WP_085885398.1">
    <property type="nucleotide sequence ID" value="NZ_FWFR01000004.1"/>
</dbReference>
<gene>
    <name evidence="2" type="ORF">OCH7691_04079</name>
</gene>
<dbReference type="AlphaFoldDB" id="A0A1Y5U1H6"/>
<feature type="transmembrane region" description="Helical" evidence="1">
    <location>
        <begin position="39"/>
        <end position="63"/>
    </location>
</feature>
<evidence type="ECO:0000256" key="1">
    <source>
        <dbReference type="SAM" id="Phobius"/>
    </source>
</evidence>
<dbReference type="OrthoDB" id="5520897at2"/>
<keyword evidence="1" id="KW-0472">Membrane</keyword>
<dbReference type="Pfam" id="PF04976">
    <property type="entry name" value="DmsC"/>
    <property type="match status" value="1"/>
</dbReference>